<name>A0A2W5MMY1_ANCNO</name>
<evidence type="ECO:0000259" key="7">
    <source>
        <dbReference type="Pfam" id="PF00460"/>
    </source>
</evidence>
<evidence type="ECO:0000256" key="5">
    <source>
        <dbReference type="ARBA" id="ARBA00025933"/>
    </source>
</evidence>
<dbReference type="Pfam" id="PF00460">
    <property type="entry name" value="Flg_bb_rod"/>
    <property type="match status" value="1"/>
</dbReference>
<keyword evidence="4 6" id="KW-0975">Bacterial flagellum</keyword>
<evidence type="ECO:0000256" key="3">
    <source>
        <dbReference type="ARBA" id="ARBA00017941"/>
    </source>
</evidence>
<evidence type="ECO:0000313" key="10">
    <source>
        <dbReference type="Proteomes" id="UP000249577"/>
    </source>
</evidence>
<evidence type="ECO:0000259" key="8">
    <source>
        <dbReference type="Pfam" id="PF06429"/>
    </source>
</evidence>
<feature type="domain" description="Flagellar basal body rod protein N-terminal" evidence="7">
    <location>
        <begin position="9"/>
        <end position="35"/>
    </location>
</feature>
<gene>
    <name evidence="9" type="primary">flgC</name>
    <name evidence="9" type="ORF">DI565_01205</name>
</gene>
<dbReference type="InterPro" id="IPR001444">
    <property type="entry name" value="Flag_bb_rod_N"/>
</dbReference>
<dbReference type="PANTHER" id="PTHR30435:SF2">
    <property type="entry name" value="FLAGELLAR BASAL-BODY ROD PROTEIN FLGC"/>
    <property type="match status" value="1"/>
</dbReference>
<keyword evidence="9" id="KW-0966">Cell projection</keyword>
<comment type="caution">
    <text evidence="9">The sequence shown here is derived from an EMBL/GenBank/DDBJ whole genome shotgun (WGS) entry which is preliminary data.</text>
</comment>
<organism evidence="9 10">
    <name type="scientific">Ancylobacter novellus</name>
    <name type="common">Thiobacillus novellus</name>
    <dbReference type="NCBI Taxonomy" id="921"/>
    <lineage>
        <taxon>Bacteria</taxon>
        <taxon>Pseudomonadati</taxon>
        <taxon>Pseudomonadota</taxon>
        <taxon>Alphaproteobacteria</taxon>
        <taxon>Hyphomicrobiales</taxon>
        <taxon>Xanthobacteraceae</taxon>
        <taxon>Ancylobacter</taxon>
    </lineage>
</organism>
<evidence type="ECO:0000256" key="6">
    <source>
        <dbReference type="RuleBase" id="RU362062"/>
    </source>
</evidence>
<evidence type="ECO:0000256" key="4">
    <source>
        <dbReference type="ARBA" id="ARBA00023143"/>
    </source>
</evidence>
<accession>A0A2W5MMY1</accession>
<keyword evidence="9" id="KW-0282">Flagellum</keyword>
<dbReference type="Pfam" id="PF06429">
    <property type="entry name" value="Flg_bbr_C"/>
    <property type="match status" value="1"/>
</dbReference>
<dbReference type="NCBIfam" id="TIGR01395">
    <property type="entry name" value="FlgC"/>
    <property type="match status" value="1"/>
</dbReference>
<evidence type="ECO:0000256" key="2">
    <source>
        <dbReference type="ARBA" id="ARBA00009677"/>
    </source>
</evidence>
<dbReference type="PROSITE" id="PS00588">
    <property type="entry name" value="FLAGELLA_BB_ROD"/>
    <property type="match status" value="1"/>
</dbReference>
<comment type="subunit">
    <text evidence="5 6">The basal body constitutes a major portion of the flagellar organelle and consists of four rings (L,P,S, and M) mounted on a central rod. The rod consists of about 26 subunits of FlgG in the distal portion, and FlgB, FlgC and FlgF are thought to build up the proximal portion of the rod with about 6 subunits each.</text>
</comment>
<protein>
    <recommendedName>
        <fullName evidence="3 6">Flagellar basal-body rod protein FlgC</fullName>
    </recommendedName>
</protein>
<comment type="similarity">
    <text evidence="2">Belongs to the flagella basal body rod proteins family.</text>
</comment>
<reference evidence="9 10" key="1">
    <citation type="submission" date="2017-08" db="EMBL/GenBank/DDBJ databases">
        <title>Infants hospitalized years apart are colonized by the same room-sourced microbial strains.</title>
        <authorList>
            <person name="Brooks B."/>
            <person name="Olm M.R."/>
            <person name="Firek B.A."/>
            <person name="Baker R."/>
            <person name="Thomas B.C."/>
            <person name="Morowitz M.J."/>
            <person name="Banfield J.F."/>
        </authorList>
    </citation>
    <scope>NUCLEOTIDE SEQUENCE [LARGE SCALE GENOMIC DNA]</scope>
    <source>
        <strain evidence="9">S2_005_003_R2_43</strain>
    </source>
</reference>
<dbReference type="GO" id="GO:0071978">
    <property type="term" value="P:bacterial-type flagellum-dependent swarming motility"/>
    <property type="evidence" value="ECO:0007669"/>
    <property type="project" value="TreeGrafter"/>
</dbReference>
<dbReference type="GO" id="GO:0030694">
    <property type="term" value="C:bacterial-type flagellum basal body, rod"/>
    <property type="evidence" value="ECO:0007669"/>
    <property type="project" value="UniProtKB-UniRule"/>
</dbReference>
<dbReference type="PANTHER" id="PTHR30435">
    <property type="entry name" value="FLAGELLAR PROTEIN"/>
    <property type="match status" value="1"/>
</dbReference>
<proteinExistence type="inferred from homology"/>
<dbReference type="AlphaFoldDB" id="A0A2W5MMY1"/>
<evidence type="ECO:0000313" key="9">
    <source>
        <dbReference type="EMBL" id="PZQ19043.1"/>
    </source>
</evidence>
<feature type="domain" description="Flagellar basal-body/hook protein C-terminal" evidence="8">
    <location>
        <begin position="95"/>
        <end position="132"/>
    </location>
</feature>
<dbReference type="Proteomes" id="UP000249577">
    <property type="component" value="Unassembled WGS sequence"/>
</dbReference>
<dbReference type="InterPro" id="IPR019776">
    <property type="entry name" value="Flagellar_basal_body_rod_CS"/>
</dbReference>
<keyword evidence="9" id="KW-0969">Cilium</keyword>
<evidence type="ECO:0000256" key="1">
    <source>
        <dbReference type="ARBA" id="ARBA00004117"/>
    </source>
</evidence>
<dbReference type="InterPro" id="IPR010930">
    <property type="entry name" value="Flg_bb/hook_C_dom"/>
</dbReference>
<comment type="subcellular location">
    <subcellularLocation>
        <location evidence="1 6">Bacterial flagellum basal body</location>
    </subcellularLocation>
</comment>
<dbReference type="InterPro" id="IPR006299">
    <property type="entry name" value="FlgC"/>
</dbReference>
<dbReference type="EMBL" id="QFPN01000001">
    <property type="protein sequence ID" value="PZQ19043.1"/>
    <property type="molecule type" value="Genomic_DNA"/>
</dbReference>
<sequence>MDLTRAIGVAAAGLKAEAGRMRIIAENIANADSTSRTPGGEPYRRKVPTLKASFDDELGAQVVKLGRVGRDQSEFRVKHDPGNPLADAKGDVLLPNVNSLIEQTDMREAQRSYEANLNMVGAARRMIARTLEILRA</sequence>